<dbReference type="InParanoid" id="A0A554NCQ7"/>
<evidence type="ECO:0000313" key="3">
    <source>
        <dbReference type="Proteomes" id="UP000319894"/>
    </source>
</evidence>
<evidence type="ECO:0000313" key="2">
    <source>
        <dbReference type="EMBL" id="TSD15179.1"/>
    </source>
</evidence>
<keyword evidence="1" id="KW-1133">Transmembrane helix</keyword>
<accession>A0A554NCQ7</accession>
<reference evidence="2 3" key="1">
    <citation type="submission" date="2018-06" db="EMBL/GenBank/DDBJ databases">
        <title>Natronomonas sp. F16-60 a new haloarchaeon isolated from a solar saltern of Isla Cristina, Huelva, Spain.</title>
        <authorList>
            <person name="Duran-Viseras A."/>
            <person name="Sanchez-Porro C."/>
            <person name="Ventosa A."/>
        </authorList>
    </citation>
    <scope>NUCLEOTIDE SEQUENCE [LARGE SCALE GENOMIC DNA]</scope>
    <source>
        <strain evidence="2 3">F16-60</strain>
    </source>
</reference>
<keyword evidence="1" id="KW-0472">Membrane</keyword>
<sequence>MDEREKIGGGAVMLAAGILILALLTFAGIQGRSLRLVLGIVGVMTVVIGVLSIGISEKAV</sequence>
<keyword evidence="1" id="KW-0812">Transmembrane</keyword>
<protein>
    <submittedName>
        <fullName evidence="2">Uncharacterized protein</fullName>
    </submittedName>
</protein>
<organism evidence="2 3">
    <name type="scientific">Haloglomus irregulare</name>
    <dbReference type="NCBI Taxonomy" id="2234134"/>
    <lineage>
        <taxon>Archaea</taxon>
        <taxon>Methanobacteriati</taxon>
        <taxon>Methanobacteriota</taxon>
        <taxon>Stenosarchaea group</taxon>
        <taxon>Halobacteria</taxon>
        <taxon>Halobacteriales</taxon>
        <taxon>Natronomonadaceae</taxon>
        <taxon>Haloglomus</taxon>
    </lineage>
</organism>
<gene>
    <name evidence="2" type="ORF">DP107_04815</name>
</gene>
<feature type="transmembrane region" description="Helical" evidence="1">
    <location>
        <begin position="7"/>
        <end position="29"/>
    </location>
</feature>
<keyword evidence="3" id="KW-1185">Reference proteome</keyword>
<dbReference type="Proteomes" id="UP000319894">
    <property type="component" value="Unassembled WGS sequence"/>
</dbReference>
<feature type="transmembrane region" description="Helical" evidence="1">
    <location>
        <begin position="35"/>
        <end position="55"/>
    </location>
</feature>
<name>A0A554NCQ7_9EURY</name>
<evidence type="ECO:0000256" key="1">
    <source>
        <dbReference type="SAM" id="Phobius"/>
    </source>
</evidence>
<proteinExistence type="predicted"/>
<dbReference type="AlphaFoldDB" id="A0A554NCQ7"/>
<dbReference type="EMBL" id="QMDX01000002">
    <property type="protein sequence ID" value="TSD15179.1"/>
    <property type="molecule type" value="Genomic_DNA"/>
</dbReference>
<comment type="caution">
    <text evidence="2">The sequence shown here is derived from an EMBL/GenBank/DDBJ whole genome shotgun (WGS) entry which is preliminary data.</text>
</comment>